<dbReference type="EMBL" id="CP144753">
    <property type="protein sequence ID" value="WVZ94729.1"/>
    <property type="molecule type" value="Genomic_DNA"/>
</dbReference>
<evidence type="ECO:0000256" key="1">
    <source>
        <dbReference type="SAM" id="MobiDB-lite"/>
    </source>
</evidence>
<dbReference type="InterPro" id="IPR001810">
    <property type="entry name" value="F-box_dom"/>
</dbReference>
<dbReference type="SMART" id="SM00256">
    <property type="entry name" value="FBOX"/>
    <property type="match status" value="1"/>
</dbReference>
<evidence type="ECO:0000313" key="4">
    <source>
        <dbReference type="Proteomes" id="UP001341281"/>
    </source>
</evidence>
<organism evidence="3 4">
    <name type="scientific">Paspalum notatum var. saurae</name>
    <dbReference type="NCBI Taxonomy" id="547442"/>
    <lineage>
        <taxon>Eukaryota</taxon>
        <taxon>Viridiplantae</taxon>
        <taxon>Streptophyta</taxon>
        <taxon>Embryophyta</taxon>
        <taxon>Tracheophyta</taxon>
        <taxon>Spermatophyta</taxon>
        <taxon>Magnoliopsida</taxon>
        <taxon>Liliopsida</taxon>
        <taxon>Poales</taxon>
        <taxon>Poaceae</taxon>
        <taxon>PACMAD clade</taxon>
        <taxon>Panicoideae</taxon>
        <taxon>Andropogonodae</taxon>
        <taxon>Paspaleae</taxon>
        <taxon>Paspalinae</taxon>
        <taxon>Paspalum</taxon>
    </lineage>
</organism>
<feature type="region of interest" description="Disordered" evidence="1">
    <location>
        <begin position="75"/>
        <end position="170"/>
    </location>
</feature>
<dbReference type="AlphaFoldDB" id="A0AAQ3UND3"/>
<dbReference type="InterPro" id="IPR036047">
    <property type="entry name" value="F-box-like_dom_sf"/>
</dbReference>
<dbReference type="Pfam" id="PF00646">
    <property type="entry name" value="F-box"/>
    <property type="match status" value="1"/>
</dbReference>
<dbReference type="Proteomes" id="UP001341281">
    <property type="component" value="Chromosome 09"/>
</dbReference>
<feature type="compositionally biased region" description="Basic and acidic residues" evidence="1">
    <location>
        <begin position="75"/>
        <end position="84"/>
    </location>
</feature>
<dbReference type="PANTHER" id="PTHR32153">
    <property type="entry name" value="OJ000223_09.16 PROTEIN"/>
    <property type="match status" value="1"/>
</dbReference>
<dbReference type="Gene3D" id="3.80.10.10">
    <property type="entry name" value="Ribonuclease Inhibitor"/>
    <property type="match status" value="1"/>
</dbReference>
<feature type="domain" description="F-box" evidence="2">
    <location>
        <begin position="18"/>
        <end position="66"/>
    </location>
</feature>
<keyword evidence="4" id="KW-1185">Reference proteome</keyword>
<protein>
    <recommendedName>
        <fullName evidence="2">F-box domain-containing protein</fullName>
    </recommendedName>
</protein>
<accession>A0AAQ3UND3</accession>
<dbReference type="PROSITE" id="PS50181">
    <property type="entry name" value="FBOX"/>
    <property type="match status" value="1"/>
</dbReference>
<evidence type="ECO:0000259" key="2">
    <source>
        <dbReference type="PROSITE" id="PS50181"/>
    </source>
</evidence>
<feature type="compositionally biased region" description="Acidic residues" evidence="1">
    <location>
        <begin position="85"/>
        <end position="104"/>
    </location>
</feature>
<proteinExistence type="predicted"/>
<dbReference type="SUPFAM" id="SSF81383">
    <property type="entry name" value="F-box domain"/>
    <property type="match status" value="1"/>
</dbReference>
<dbReference type="Pfam" id="PF23622">
    <property type="entry name" value="LRR_At1g61320_AtMIF1"/>
    <property type="match status" value="1"/>
</dbReference>
<gene>
    <name evidence="3" type="ORF">U9M48_040593</name>
</gene>
<reference evidence="3 4" key="1">
    <citation type="submission" date="2024-02" db="EMBL/GenBank/DDBJ databases">
        <title>High-quality chromosome-scale genome assembly of Pensacola bahiagrass (Paspalum notatum Flugge var. saurae).</title>
        <authorList>
            <person name="Vega J.M."/>
            <person name="Podio M."/>
            <person name="Orjuela J."/>
            <person name="Siena L.A."/>
            <person name="Pessino S.C."/>
            <person name="Combes M.C."/>
            <person name="Mariac C."/>
            <person name="Albertini E."/>
            <person name="Pupilli F."/>
            <person name="Ortiz J.P.A."/>
            <person name="Leblanc O."/>
        </authorList>
    </citation>
    <scope>NUCLEOTIDE SEQUENCE [LARGE SCALE GENOMIC DNA]</scope>
    <source>
        <strain evidence="3">R1</strain>
        <tissue evidence="3">Leaf</tissue>
    </source>
</reference>
<dbReference type="SUPFAM" id="SSF52047">
    <property type="entry name" value="RNI-like"/>
    <property type="match status" value="1"/>
</dbReference>
<evidence type="ECO:0000313" key="3">
    <source>
        <dbReference type="EMBL" id="WVZ94729.1"/>
    </source>
</evidence>
<dbReference type="InterPro" id="IPR044997">
    <property type="entry name" value="F-box_plant"/>
</dbReference>
<feature type="compositionally biased region" description="Acidic residues" evidence="1">
    <location>
        <begin position="110"/>
        <end position="167"/>
    </location>
</feature>
<sequence>MNMMMEPTTSRPPPPADEDIISKLPGDVLVLVLEKLNLRDAVRVGVLSRRWRCLIPNQLPRLHLDIKDFLPDDHQGGFYDHDDGQSEDDDDQDDGQEEYDDMPDYQDAGDGYDDHEDDSQVEDDREDDGQVEEEEEEEEDMPDDHDDHEDDGQVEEEEDDMPDDHDGEDYYRDVLSEAGDKMVDAAAALLASRQAAGVGVGDQFGGVRTTLAMRFFLRHNYMSLGRLLDGAVAGGKVSAAELTVSTTCRLDRDDHHETERALAGYGRRFRALFDACLAAFGALTWLTVEKMRHATCDLRDILTTCTRLEKLSLSQCGPAHGKIWQVRHARLTDITIYLCSMYGVDFIWLPRLERLTFQGWFWTTNKLVSFGHVPRLTTVTLSNDDDCNGDQTLQLSHIFANTSISDLRLNFRGSNIWVQPESPRRLTDIFCNLKNLKIRNVHEECGLTWIMFLLQSALHLQELYIKLMGHDCSEGTRKKVPWEMDTSFKHSSLAKVTIIGFYNTQETTIVTFIHHLVEAAVNLEEIYIREDATASLCEVCGYAQHDGSRFPRTDEDKDTFRKRINDDGRSTTTTFKMHIQPMST</sequence>
<name>A0AAQ3UND3_PASNO</name>
<dbReference type="InterPro" id="IPR055357">
    <property type="entry name" value="LRR_At1g61320_AtMIF1"/>
</dbReference>
<dbReference type="InterPro" id="IPR032675">
    <property type="entry name" value="LRR_dom_sf"/>
</dbReference>